<dbReference type="GO" id="GO:0016491">
    <property type="term" value="F:oxidoreductase activity"/>
    <property type="evidence" value="ECO:0007669"/>
    <property type="project" value="UniProtKB-KW"/>
</dbReference>
<proteinExistence type="inferred from homology"/>
<dbReference type="PANTHER" id="PTHR11091">
    <property type="entry name" value="OXIDOREDUCTASE-RELATED"/>
    <property type="match status" value="1"/>
</dbReference>
<dbReference type="SUPFAM" id="SSF89733">
    <property type="entry name" value="L-sulfolactate dehydrogenase-like"/>
    <property type="match status" value="1"/>
</dbReference>
<name>A0A2V3UDT7_9HYPH</name>
<dbReference type="AlphaFoldDB" id="A0A2V3UDT7"/>
<protein>
    <submittedName>
        <fullName evidence="3">Putative oxidoreductase</fullName>
    </submittedName>
</protein>
<comment type="caution">
    <text evidence="3">The sequence shown here is derived from an EMBL/GenBank/DDBJ whole genome shotgun (WGS) entry which is preliminary data.</text>
</comment>
<dbReference type="InterPro" id="IPR003767">
    <property type="entry name" value="Malate/L-lactate_DH-like"/>
</dbReference>
<dbReference type="InterPro" id="IPR043143">
    <property type="entry name" value="Mal/L-sulf/L-lact_DH-like_NADP"/>
</dbReference>
<evidence type="ECO:0000313" key="3">
    <source>
        <dbReference type="EMBL" id="PXW63473.1"/>
    </source>
</evidence>
<sequence>MRAGALKPDDLADILAAVLRAAGCAADIAGEVAAALVDADLSGHGTHGSRQIDFYVERLKRGEVDGHARPTIASDTGSLIRIAGNRAFGQIAGAFAAHLGAERARRDGLCLICLAGSGHLGRNGRWAEIAAAENVGSLHFGQGIAQSGPVAPHGGREGRLNTNPIALGLPGTTPHTPIVLDCATSAVSGSTIKQAHDRGGLLDAPCLVRTDGTVTADPAAFMTGDAAVMTFGGFKGFGLSVFSEILSTIVATAGDAKPATNSLFSVYFSVEMLMDMGDYSERLAAYRERIVTCPPVPGGDAVMLPGDRSRKARHQAMEAGFTLSADSAQHVRRAAERVGIWEDLADHYPQLRYWRQDPDAGGGDGSIG</sequence>
<dbReference type="Proteomes" id="UP000248021">
    <property type="component" value="Unassembled WGS sequence"/>
</dbReference>
<keyword evidence="4" id="KW-1185">Reference proteome</keyword>
<organism evidence="3 4">
    <name type="scientific">Chelatococcus asaccharovorans</name>
    <dbReference type="NCBI Taxonomy" id="28210"/>
    <lineage>
        <taxon>Bacteria</taxon>
        <taxon>Pseudomonadati</taxon>
        <taxon>Pseudomonadota</taxon>
        <taxon>Alphaproteobacteria</taxon>
        <taxon>Hyphomicrobiales</taxon>
        <taxon>Chelatococcaceae</taxon>
        <taxon>Chelatococcus</taxon>
    </lineage>
</organism>
<dbReference type="Gene3D" id="1.10.1530.10">
    <property type="match status" value="1"/>
</dbReference>
<dbReference type="InterPro" id="IPR036111">
    <property type="entry name" value="Mal/L-sulfo/L-lacto_DH-like_sf"/>
</dbReference>
<accession>A0A2V3UDT7</accession>
<dbReference type="InterPro" id="IPR043144">
    <property type="entry name" value="Mal/L-sulf/L-lact_DH-like_ah"/>
</dbReference>
<dbReference type="PANTHER" id="PTHR11091:SF0">
    <property type="entry name" value="MALATE DEHYDROGENASE"/>
    <property type="match status" value="1"/>
</dbReference>
<reference evidence="3 4" key="1">
    <citation type="submission" date="2018-05" db="EMBL/GenBank/DDBJ databases">
        <title>Genomic Encyclopedia of Type Strains, Phase IV (KMG-IV): sequencing the most valuable type-strain genomes for metagenomic binning, comparative biology and taxonomic classification.</title>
        <authorList>
            <person name="Goeker M."/>
        </authorList>
    </citation>
    <scope>NUCLEOTIDE SEQUENCE [LARGE SCALE GENOMIC DNA]</scope>
    <source>
        <strain evidence="3 4">DSM 6462</strain>
    </source>
</reference>
<dbReference type="Pfam" id="PF02615">
    <property type="entry name" value="Ldh_2"/>
    <property type="match status" value="1"/>
</dbReference>
<evidence type="ECO:0000256" key="2">
    <source>
        <dbReference type="ARBA" id="ARBA00023002"/>
    </source>
</evidence>
<keyword evidence="2" id="KW-0560">Oxidoreductase</keyword>
<gene>
    <name evidence="3" type="ORF">C7450_102389</name>
</gene>
<dbReference type="Gene3D" id="3.30.1370.60">
    <property type="entry name" value="Hypothetical oxidoreductase yiak, domain 2"/>
    <property type="match status" value="1"/>
</dbReference>
<evidence type="ECO:0000313" key="4">
    <source>
        <dbReference type="Proteomes" id="UP000248021"/>
    </source>
</evidence>
<comment type="similarity">
    <text evidence="1">Belongs to the LDH2/MDH2 oxidoreductase family.</text>
</comment>
<dbReference type="EMBL" id="QJJK01000002">
    <property type="protein sequence ID" value="PXW63473.1"/>
    <property type="molecule type" value="Genomic_DNA"/>
</dbReference>
<evidence type="ECO:0000256" key="1">
    <source>
        <dbReference type="ARBA" id="ARBA00006056"/>
    </source>
</evidence>